<dbReference type="SUPFAM" id="SSF52151">
    <property type="entry name" value="FabD/lysophospholipase-like"/>
    <property type="match status" value="1"/>
</dbReference>
<keyword evidence="8" id="KW-1185">Reference proteome</keyword>
<evidence type="ECO:0000256" key="2">
    <source>
        <dbReference type="ARBA" id="ARBA00022963"/>
    </source>
</evidence>
<dbReference type="GO" id="GO:0016020">
    <property type="term" value="C:membrane"/>
    <property type="evidence" value="ECO:0007669"/>
    <property type="project" value="TreeGrafter"/>
</dbReference>
<evidence type="ECO:0000313" key="8">
    <source>
        <dbReference type="Proteomes" id="UP001303473"/>
    </source>
</evidence>
<dbReference type="GO" id="GO:0046486">
    <property type="term" value="P:glycerolipid metabolic process"/>
    <property type="evidence" value="ECO:0007669"/>
    <property type="project" value="UniProtKB-ARBA"/>
</dbReference>
<dbReference type="Pfam" id="PF01734">
    <property type="entry name" value="Patatin"/>
    <property type="match status" value="1"/>
</dbReference>
<feature type="domain" description="PNPLA" evidence="6">
    <location>
        <begin position="23"/>
        <end position="274"/>
    </location>
</feature>
<gene>
    <name evidence="7" type="ORF">QBC46DRAFT_353251</name>
</gene>
<dbReference type="PANTHER" id="PTHR24185:SF1">
    <property type="entry name" value="CALCIUM-INDEPENDENT PHOSPHOLIPASE A2-GAMMA"/>
    <property type="match status" value="1"/>
</dbReference>
<name>A0AAN6S683_9PEZI</name>
<dbReference type="GO" id="GO:0016042">
    <property type="term" value="P:lipid catabolic process"/>
    <property type="evidence" value="ECO:0007669"/>
    <property type="project" value="UniProtKB-UniRule"/>
</dbReference>
<evidence type="ECO:0000256" key="5">
    <source>
        <dbReference type="SAM" id="MobiDB-lite"/>
    </source>
</evidence>
<feature type="short sequence motif" description="GXSXG" evidence="4">
    <location>
        <begin position="78"/>
        <end position="82"/>
    </location>
</feature>
<dbReference type="Proteomes" id="UP001303473">
    <property type="component" value="Unassembled WGS sequence"/>
</dbReference>
<proteinExistence type="predicted"/>
<evidence type="ECO:0000256" key="3">
    <source>
        <dbReference type="ARBA" id="ARBA00023098"/>
    </source>
</evidence>
<dbReference type="EMBL" id="MU853783">
    <property type="protein sequence ID" value="KAK3941406.1"/>
    <property type="molecule type" value="Genomic_DNA"/>
</dbReference>
<organism evidence="7 8">
    <name type="scientific">Diplogelasinospora grovesii</name>
    <dbReference type="NCBI Taxonomy" id="303347"/>
    <lineage>
        <taxon>Eukaryota</taxon>
        <taxon>Fungi</taxon>
        <taxon>Dikarya</taxon>
        <taxon>Ascomycota</taxon>
        <taxon>Pezizomycotina</taxon>
        <taxon>Sordariomycetes</taxon>
        <taxon>Sordariomycetidae</taxon>
        <taxon>Sordariales</taxon>
        <taxon>Diplogelasinosporaceae</taxon>
        <taxon>Diplogelasinospora</taxon>
    </lineage>
</organism>
<feature type="short sequence motif" description="GXGXXG" evidence="4">
    <location>
        <begin position="27"/>
        <end position="32"/>
    </location>
</feature>
<evidence type="ECO:0000313" key="7">
    <source>
        <dbReference type="EMBL" id="KAK3941406.1"/>
    </source>
</evidence>
<keyword evidence="1 4" id="KW-0378">Hydrolase</keyword>
<feature type="active site" description="Proton acceptor" evidence="4">
    <location>
        <position position="261"/>
    </location>
</feature>
<protein>
    <submittedName>
        <fullName evidence="7">FabD/lysophospholipase-like protein</fullName>
    </submittedName>
</protein>
<comment type="caution">
    <text evidence="7">The sequence shown here is derived from an EMBL/GenBank/DDBJ whole genome shotgun (WGS) entry which is preliminary data.</text>
</comment>
<reference evidence="8" key="1">
    <citation type="journal article" date="2023" name="Mol. Phylogenet. Evol.">
        <title>Genome-scale phylogeny and comparative genomics of the fungal order Sordariales.</title>
        <authorList>
            <person name="Hensen N."/>
            <person name="Bonometti L."/>
            <person name="Westerberg I."/>
            <person name="Brannstrom I.O."/>
            <person name="Guillou S."/>
            <person name="Cros-Aarteil S."/>
            <person name="Calhoun S."/>
            <person name="Haridas S."/>
            <person name="Kuo A."/>
            <person name="Mondo S."/>
            <person name="Pangilinan J."/>
            <person name="Riley R."/>
            <person name="LaButti K."/>
            <person name="Andreopoulos B."/>
            <person name="Lipzen A."/>
            <person name="Chen C."/>
            <person name="Yan M."/>
            <person name="Daum C."/>
            <person name="Ng V."/>
            <person name="Clum A."/>
            <person name="Steindorff A."/>
            <person name="Ohm R.A."/>
            <person name="Martin F."/>
            <person name="Silar P."/>
            <person name="Natvig D.O."/>
            <person name="Lalanne C."/>
            <person name="Gautier V."/>
            <person name="Ament-Velasquez S.L."/>
            <person name="Kruys A."/>
            <person name="Hutchinson M.I."/>
            <person name="Powell A.J."/>
            <person name="Barry K."/>
            <person name="Miller A.N."/>
            <person name="Grigoriev I.V."/>
            <person name="Debuchy R."/>
            <person name="Gladieux P."/>
            <person name="Hiltunen Thoren M."/>
            <person name="Johannesson H."/>
        </authorList>
    </citation>
    <scope>NUCLEOTIDE SEQUENCE [LARGE SCALE GENOMIC DNA]</scope>
    <source>
        <strain evidence="8">CBS 340.73</strain>
    </source>
</reference>
<dbReference type="PROSITE" id="PS51635">
    <property type="entry name" value="PNPLA"/>
    <property type="match status" value="1"/>
</dbReference>
<evidence type="ECO:0000256" key="4">
    <source>
        <dbReference type="PROSITE-ProRule" id="PRU01161"/>
    </source>
</evidence>
<dbReference type="PANTHER" id="PTHR24185">
    <property type="entry name" value="CALCIUM-INDEPENDENT PHOSPHOLIPASE A2-GAMMA"/>
    <property type="match status" value="1"/>
</dbReference>
<dbReference type="GO" id="GO:0019369">
    <property type="term" value="P:arachidonate metabolic process"/>
    <property type="evidence" value="ECO:0007669"/>
    <property type="project" value="TreeGrafter"/>
</dbReference>
<evidence type="ECO:0000259" key="6">
    <source>
        <dbReference type="PROSITE" id="PS51635"/>
    </source>
</evidence>
<dbReference type="Gene3D" id="3.40.1090.10">
    <property type="entry name" value="Cytosolic phospholipase A2 catalytic domain"/>
    <property type="match status" value="1"/>
</dbReference>
<dbReference type="GO" id="GO:0047499">
    <property type="term" value="F:calcium-independent phospholipase A2 activity"/>
    <property type="evidence" value="ECO:0007669"/>
    <property type="project" value="TreeGrafter"/>
</dbReference>
<feature type="short sequence motif" description="DGA/G" evidence="4">
    <location>
        <begin position="261"/>
        <end position="263"/>
    </location>
</feature>
<feature type="active site" description="Nucleophile" evidence="4">
    <location>
        <position position="80"/>
    </location>
</feature>
<dbReference type="AlphaFoldDB" id="A0AAN6S683"/>
<feature type="region of interest" description="Disordered" evidence="5">
    <location>
        <begin position="344"/>
        <end position="426"/>
    </location>
</feature>
<dbReference type="InterPro" id="IPR016035">
    <property type="entry name" value="Acyl_Trfase/lysoPLipase"/>
</dbReference>
<feature type="compositionally biased region" description="Basic and acidic residues" evidence="5">
    <location>
        <begin position="344"/>
        <end position="358"/>
    </location>
</feature>
<feature type="compositionally biased region" description="Polar residues" evidence="5">
    <location>
        <begin position="397"/>
        <end position="410"/>
    </location>
</feature>
<evidence type="ECO:0000256" key="1">
    <source>
        <dbReference type="ARBA" id="ARBA00022801"/>
    </source>
</evidence>
<keyword evidence="2 4" id="KW-0442">Lipid degradation</keyword>
<dbReference type="InterPro" id="IPR002641">
    <property type="entry name" value="PNPLA_dom"/>
</dbReference>
<accession>A0AAN6S683</accession>
<sequence length="519" mass="58615">MADTIPLDAATQDGSDPWAMLVLSLDGGGVRGLSSLYILRGIMNRIQEIDDAAAPGDQMEQDSNQLPLPCHYFDLMVGTSTGGLIAIMLGRLRMGVNDCIQQYWIMANRIFRPRRVRFLQLYSRRKVQDAAKDVVKQFCRCHGGRDECGGVESLRQYDYKEQGGRANQTCKVAVTTVREFGKTSHSQGDNRGDFRTLFRSYDHARRIDLSDPAWADRNQSYERNPRELSGAKLDIHEACVCTSMGPTYFKSVKVRGRRFIDGGVWANNPAVVAWHEATQMANPPPQPWVPTVFPRLLLSVGTGKSKQHTRFGNVSLARSMIAPDAVHHDAQAKVIENPGPRYFRFDVPEKPGHSEHKGLSGISMDECKKKKKPRAERRTVRNNSQAQAHVINGGNDPPQSSPEVEQTQVEGQPPPGPQARPTWKEQVQVARDLDAAPQADADQGRKGYRPSKYRYLTFDKIRDRTVQYLSSNISDDKRVSDHIDGCARLLWSASLERRNNDRDRWDRFRQHPDPRYHVG</sequence>
<keyword evidence="3 4" id="KW-0443">Lipid metabolism</keyword>